<protein>
    <submittedName>
        <fullName evidence="1">Uncharacterized protein</fullName>
    </submittedName>
</protein>
<evidence type="ECO:0000313" key="1">
    <source>
        <dbReference type="EMBL" id="KAJ6991058.1"/>
    </source>
</evidence>
<dbReference type="AlphaFoldDB" id="A0AAD6QIN2"/>
<dbReference type="EMBL" id="JAQIZT010000007">
    <property type="protein sequence ID" value="KAJ6991058.1"/>
    <property type="molecule type" value="Genomic_DNA"/>
</dbReference>
<evidence type="ECO:0000313" key="2">
    <source>
        <dbReference type="Proteomes" id="UP001164929"/>
    </source>
</evidence>
<accession>A0AAD6QIN2</accession>
<sequence>MQTSVIIETDHESSVPSSKTLSLWNVSNGSEIQCLYHLLLRFGAMTYETPCFSPSLLLQNLVMVVPHPLSATEWIILYFIDSFECMISRFMSDGETNPMARLVAIISDAFLRGNAGNNNEVVEHNAGGIASEHGG</sequence>
<organism evidence="1 2">
    <name type="scientific">Populus alba x Populus x berolinensis</name>
    <dbReference type="NCBI Taxonomy" id="444605"/>
    <lineage>
        <taxon>Eukaryota</taxon>
        <taxon>Viridiplantae</taxon>
        <taxon>Streptophyta</taxon>
        <taxon>Embryophyta</taxon>
        <taxon>Tracheophyta</taxon>
        <taxon>Spermatophyta</taxon>
        <taxon>Magnoliopsida</taxon>
        <taxon>eudicotyledons</taxon>
        <taxon>Gunneridae</taxon>
        <taxon>Pentapetalae</taxon>
        <taxon>rosids</taxon>
        <taxon>fabids</taxon>
        <taxon>Malpighiales</taxon>
        <taxon>Salicaceae</taxon>
        <taxon>Saliceae</taxon>
        <taxon>Populus</taxon>
    </lineage>
</organism>
<dbReference type="Proteomes" id="UP001164929">
    <property type="component" value="Chromosome 7"/>
</dbReference>
<name>A0AAD6QIN2_9ROSI</name>
<gene>
    <name evidence="1" type="ORF">NC653_019316</name>
</gene>
<proteinExistence type="predicted"/>
<keyword evidence="2" id="KW-1185">Reference proteome</keyword>
<comment type="caution">
    <text evidence="1">The sequence shown here is derived from an EMBL/GenBank/DDBJ whole genome shotgun (WGS) entry which is preliminary data.</text>
</comment>
<reference evidence="1" key="1">
    <citation type="journal article" date="2023" name="Mol. Ecol. Resour.">
        <title>Chromosome-level genome assembly of a triploid poplar Populus alba 'Berolinensis'.</title>
        <authorList>
            <person name="Chen S."/>
            <person name="Yu Y."/>
            <person name="Wang X."/>
            <person name="Wang S."/>
            <person name="Zhang T."/>
            <person name="Zhou Y."/>
            <person name="He R."/>
            <person name="Meng N."/>
            <person name="Wang Y."/>
            <person name="Liu W."/>
            <person name="Liu Z."/>
            <person name="Liu J."/>
            <person name="Guo Q."/>
            <person name="Huang H."/>
            <person name="Sederoff R.R."/>
            <person name="Wang G."/>
            <person name="Qu G."/>
            <person name="Chen S."/>
        </authorList>
    </citation>
    <scope>NUCLEOTIDE SEQUENCE</scope>
    <source>
        <strain evidence="1">SC-2020</strain>
    </source>
</reference>